<dbReference type="InterPro" id="IPR050093">
    <property type="entry name" value="ABC_SmlMolc_Importer"/>
</dbReference>
<reference evidence="5 6" key="1">
    <citation type="submission" date="2018-08" db="EMBL/GenBank/DDBJ databases">
        <title>Genome of Clostridium chromiireducens C1, DSM12136.</title>
        <authorList>
            <person name="Xing M."/>
            <person name="Wei Y."/>
            <person name="Ang E.L."/>
            <person name="Zhao H."/>
            <person name="Zhang Y."/>
        </authorList>
    </citation>
    <scope>NUCLEOTIDE SEQUENCE [LARGE SCALE GENOMIC DNA]</scope>
    <source>
        <strain evidence="5 6">C1</strain>
    </source>
</reference>
<sequence>MLKVNHVYKSFGEFELNDIHFQVNDGEYFVILGPTGTGKTIILESIAGMYNIDKGDIYIDDLNITNVLPENRNIGLVYQSYLLFPHLSVRDNIAFGLKARKTKKQDINLVLDEITKMLNIKHLLNRKTNNLSGGEQQRVAFARAIVTNPKILLLDEVSSALDPNTKREFQINLKKIHKKLHTTTIHVTHDFNEALYLADRIAIINKGRICEIGTPEDIFNHPKTDFAAKFIYGNNLKYGDEDNEQRQIL</sequence>
<evidence type="ECO:0000313" key="6">
    <source>
        <dbReference type="Proteomes" id="UP000265930"/>
    </source>
</evidence>
<dbReference type="FunFam" id="3.40.50.300:FF:000042">
    <property type="entry name" value="Maltose/maltodextrin ABC transporter, ATP-binding protein"/>
    <property type="match status" value="1"/>
</dbReference>
<dbReference type="InterPro" id="IPR003593">
    <property type="entry name" value="AAA+_ATPase"/>
</dbReference>
<dbReference type="SMART" id="SM00382">
    <property type="entry name" value="AAA"/>
    <property type="match status" value="1"/>
</dbReference>
<dbReference type="SUPFAM" id="SSF52540">
    <property type="entry name" value="P-loop containing nucleoside triphosphate hydrolases"/>
    <property type="match status" value="1"/>
</dbReference>
<keyword evidence="1" id="KW-0813">Transport</keyword>
<dbReference type="RefSeq" id="WP_119366527.1">
    <property type="nucleotide sequence ID" value="NZ_QXDJ01000002.1"/>
</dbReference>
<dbReference type="PROSITE" id="PS00211">
    <property type="entry name" value="ABC_TRANSPORTER_1"/>
    <property type="match status" value="1"/>
</dbReference>
<gene>
    <name evidence="5" type="ORF">D2A34_09990</name>
</gene>
<evidence type="ECO:0000259" key="4">
    <source>
        <dbReference type="PROSITE" id="PS50893"/>
    </source>
</evidence>
<keyword evidence="2" id="KW-0547">Nucleotide-binding</keyword>
<dbReference type="PROSITE" id="PS50893">
    <property type="entry name" value="ABC_TRANSPORTER_2"/>
    <property type="match status" value="1"/>
</dbReference>
<dbReference type="EMBL" id="QXDJ01000002">
    <property type="protein sequence ID" value="RII35506.1"/>
    <property type="molecule type" value="Genomic_DNA"/>
</dbReference>
<dbReference type="Pfam" id="PF00005">
    <property type="entry name" value="ABC_tran"/>
    <property type="match status" value="1"/>
</dbReference>
<dbReference type="AlphaFoldDB" id="A0A399IXL9"/>
<dbReference type="PANTHER" id="PTHR42781">
    <property type="entry name" value="SPERMIDINE/PUTRESCINE IMPORT ATP-BINDING PROTEIN POTA"/>
    <property type="match status" value="1"/>
</dbReference>
<dbReference type="PANTHER" id="PTHR42781:SF4">
    <property type="entry name" value="SPERMIDINE_PUTRESCINE IMPORT ATP-BINDING PROTEIN POTA"/>
    <property type="match status" value="1"/>
</dbReference>
<evidence type="ECO:0000256" key="2">
    <source>
        <dbReference type="ARBA" id="ARBA00022741"/>
    </source>
</evidence>
<dbReference type="Gene3D" id="3.40.50.300">
    <property type="entry name" value="P-loop containing nucleotide triphosphate hydrolases"/>
    <property type="match status" value="1"/>
</dbReference>
<keyword evidence="3 5" id="KW-0067">ATP-binding</keyword>
<accession>A0A399IXL9</accession>
<dbReference type="InterPro" id="IPR017871">
    <property type="entry name" value="ABC_transporter-like_CS"/>
</dbReference>
<protein>
    <submittedName>
        <fullName evidence="5">ABC transporter ATP-binding protein</fullName>
    </submittedName>
</protein>
<evidence type="ECO:0000313" key="5">
    <source>
        <dbReference type="EMBL" id="RII35506.1"/>
    </source>
</evidence>
<comment type="caution">
    <text evidence="5">The sequence shown here is derived from an EMBL/GenBank/DDBJ whole genome shotgun (WGS) entry which is preliminary data.</text>
</comment>
<dbReference type="GO" id="GO:0005524">
    <property type="term" value="F:ATP binding"/>
    <property type="evidence" value="ECO:0007669"/>
    <property type="project" value="UniProtKB-KW"/>
</dbReference>
<dbReference type="InterPro" id="IPR003439">
    <property type="entry name" value="ABC_transporter-like_ATP-bd"/>
</dbReference>
<dbReference type="GO" id="GO:0043190">
    <property type="term" value="C:ATP-binding cassette (ABC) transporter complex"/>
    <property type="evidence" value="ECO:0007669"/>
    <property type="project" value="UniProtKB-ARBA"/>
</dbReference>
<name>A0A399IXL9_9CLOT</name>
<evidence type="ECO:0000256" key="1">
    <source>
        <dbReference type="ARBA" id="ARBA00022448"/>
    </source>
</evidence>
<dbReference type="GO" id="GO:0016887">
    <property type="term" value="F:ATP hydrolysis activity"/>
    <property type="evidence" value="ECO:0007669"/>
    <property type="project" value="InterPro"/>
</dbReference>
<feature type="domain" description="ABC transporter" evidence="4">
    <location>
        <begin position="2"/>
        <end position="231"/>
    </location>
</feature>
<organism evidence="5 6">
    <name type="scientific">Clostridium chromiireducens</name>
    <dbReference type="NCBI Taxonomy" id="225345"/>
    <lineage>
        <taxon>Bacteria</taxon>
        <taxon>Bacillati</taxon>
        <taxon>Bacillota</taxon>
        <taxon>Clostridia</taxon>
        <taxon>Eubacteriales</taxon>
        <taxon>Clostridiaceae</taxon>
        <taxon>Clostridium</taxon>
    </lineage>
</organism>
<dbReference type="InterPro" id="IPR027417">
    <property type="entry name" value="P-loop_NTPase"/>
</dbReference>
<proteinExistence type="predicted"/>
<evidence type="ECO:0000256" key="3">
    <source>
        <dbReference type="ARBA" id="ARBA00022840"/>
    </source>
</evidence>
<dbReference type="GO" id="GO:0140359">
    <property type="term" value="F:ABC-type transporter activity"/>
    <property type="evidence" value="ECO:0007669"/>
    <property type="project" value="UniProtKB-ARBA"/>
</dbReference>
<dbReference type="Proteomes" id="UP000265930">
    <property type="component" value="Unassembled WGS sequence"/>
</dbReference>